<sequence>MTAVPGVSGPSATDAVVLVPSSNIHFTTPTTTIPSATQDPTVVLTTYPPTTYLLPTLTSWGTSPDGGPDFDLSDRVLQLIVGGSSGERIVRGFLMGVALGIILGGVLCCWVPCFGRRNQDRREQRRRERWGRQQQRRSVTGGQRQRSGRGVVSTDTETARGEELREREREQQQQRRSRPLMGEIAGSSAAGSCIRRGWDKLRWLRGGSRS</sequence>
<evidence type="ECO:0000256" key="1">
    <source>
        <dbReference type="SAM" id="MobiDB-lite"/>
    </source>
</evidence>
<evidence type="ECO:0008006" key="5">
    <source>
        <dbReference type="Google" id="ProtNLM"/>
    </source>
</evidence>
<protein>
    <recommendedName>
        <fullName evidence="5">Transmembrane protein</fullName>
    </recommendedName>
</protein>
<feature type="region of interest" description="Disordered" evidence="1">
    <location>
        <begin position="121"/>
        <end position="189"/>
    </location>
</feature>
<dbReference type="Proteomes" id="UP000748025">
    <property type="component" value="Unassembled WGS sequence"/>
</dbReference>
<evidence type="ECO:0000313" key="4">
    <source>
        <dbReference type="Proteomes" id="UP000748025"/>
    </source>
</evidence>
<comment type="caution">
    <text evidence="3">The sequence shown here is derived from an EMBL/GenBank/DDBJ whole genome shotgun (WGS) entry which is preliminary data.</text>
</comment>
<feature type="compositionally biased region" description="Low complexity" evidence="1">
    <location>
        <begin position="132"/>
        <end position="153"/>
    </location>
</feature>
<keyword evidence="4" id="KW-1185">Reference proteome</keyword>
<keyword evidence="2" id="KW-0812">Transmembrane</keyword>
<name>A0A9P7N9G0_9HYPO</name>
<dbReference type="AlphaFoldDB" id="A0A9P7N9G0"/>
<evidence type="ECO:0000313" key="3">
    <source>
        <dbReference type="EMBL" id="KAG5999645.1"/>
    </source>
</evidence>
<feature type="transmembrane region" description="Helical" evidence="2">
    <location>
        <begin position="93"/>
        <end position="115"/>
    </location>
</feature>
<evidence type="ECO:0000256" key="2">
    <source>
        <dbReference type="SAM" id="Phobius"/>
    </source>
</evidence>
<organism evidence="3 4">
    <name type="scientific">Claviceps pusilla</name>
    <dbReference type="NCBI Taxonomy" id="123648"/>
    <lineage>
        <taxon>Eukaryota</taxon>
        <taxon>Fungi</taxon>
        <taxon>Dikarya</taxon>
        <taxon>Ascomycota</taxon>
        <taxon>Pezizomycotina</taxon>
        <taxon>Sordariomycetes</taxon>
        <taxon>Hypocreomycetidae</taxon>
        <taxon>Hypocreales</taxon>
        <taxon>Clavicipitaceae</taxon>
        <taxon>Claviceps</taxon>
    </lineage>
</organism>
<keyword evidence="2" id="KW-0472">Membrane</keyword>
<dbReference type="EMBL" id="SRPW01001655">
    <property type="protein sequence ID" value="KAG5999645.1"/>
    <property type="molecule type" value="Genomic_DNA"/>
</dbReference>
<gene>
    <name evidence="3" type="ORF">E4U43_001943</name>
</gene>
<keyword evidence="2" id="KW-1133">Transmembrane helix</keyword>
<feature type="compositionally biased region" description="Basic and acidic residues" evidence="1">
    <location>
        <begin position="157"/>
        <end position="173"/>
    </location>
</feature>
<proteinExistence type="predicted"/>
<dbReference type="OrthoDB" id="5091134at2759"/>
<reference evidence="3" key="1">
    <citation type="journal article" date="2020" name="bioRxiv">
        <title>Whole genome comparisons of ergot fungi reveals the divergence and evolution of species within the genus Claviceps are the result of varying mechanisms driving genome evolution and host range expansion.</title>
        <authorList>
            <person name="Wyka S.A."/>
            <person name="Mondo S.J."/>
            <person name="Liu M."/>
            <person name="Dettman J."/>
            <person name="Nalam V."/>
            <person name="Broders K.D."/>
        </authorList>
    </citation>
    <scope>NUCLEOTIDE SEQUENCE</scope>
    <source>
        <strain evidence="3">CCC 602</strain>
    </source>
</reference>
<accession>A0A9P7N9G0</accession>